<organism evidence="9 10">
    <name type="scientific">Lutispora thermophila DSM 19022</name>
    <dbReference type="NCBI Taxonomy" id="1122184"/>
    <lineage>
        <taxon>Bacteria</taxon>
        <taxon>Bacillati</taxon>
        <taxon>Bacillota</taxon>
        <taxon>Clostridia</taxon>
        <taxon>Lutisporales</taxon>
        <taxon>Lutisporaceae</taxon>
        <taxon>Lutispora</taxon>
    </lineage>
</organism>
<gene>
    <name evidence="9" type="ORF">SAMN02745176_02259</name>
</gene>
<dbReference type="STRING" id="1122184.SAMN02745176_02259"/>
<evidence type="ECO:0000256" key="4">
    <source>
        <dbReference type="ARBA" id="ARBA00022795"/>
    </source>
</evidence>
<dbReference type="GO" id="GO:0005829">
    <property type="term" value="C:cytosol"/>
    <property type="evidence" value="ECO:0007669"/>
    <property type="project" value="TreeGrafter"/>
</dbReference>
<keyword evidence="7" id="KW-0175">Coiled coil</keyword>
<evidence type="ECO:0000256" key="3">
    <source>
        <dbReference type="ARBA" id="ARBA00022448"/>
    </source>
</evidence>
<proteinExistence type="inferred from homology"/>
<accession>A0A1M6G6P1</accession>
<evidence type="ECO:0000256" key="2">
    <source>
        <dbReference type="ARBA" id="ARBA00006602"/>
    </source>
</evidence>
<keyword evidence="5" id="KW-0653">Protein transport</keyword>
<dbReference type="RefSeq" id="WP_073026302.1">
    <property type="nucleotide sequence ID" value="NZ_FQZS01000014.1"/>
</dbReference>
<keyword evidence="9" id="KW-0966">Cell projection</keyword>
<evidence type="ECO:0000313" key="10">
    <source>
        <dbReference type="Proteomes" id="UP000184442"/>
    </source>
</evidence>
<keyword evidence="3" id="KW-0813">Transport</keyword>
<keyword evidence="10" id="KW-1185">Reference proteome</keyword>
<feature type="domain" description="Flagellar assembly protein FliH/Type III secretion system HrpE" evidence="8">
    <location>
        <begin position="114"/>
        <end position="241"/>
    </location>
</feature>
<evidence type="ECO:0000256" key="7">
    <source>
        <dbReference type="SAM" id="Coils"/>
    </source>
</evidence>
<name>A0A1M6G6P1_9FIRM</name>
<dbReference type="PANTHER" id="PTHR34982">
    <property type="entry name" value="YOP PROTEINS TRANSLOCATION PROTEIN L"/>
    <property type="match status" value="1"/>
</dbReference>
<dbReference type="AlphaFoldDB" id="A0A1M6G6P1"/>
<sequence length="252" mass="29068">MYRVYKSHKVNVGTPKPLVNKIESINLDVVNVSDDKNVEDMENVDANKEYDRIIKEAHEMYSKIIEEANDEAKRIADEKLVEIENLKQNEMQKAYEQGFKQGLEDARRKTSDIIKEAADIVIYLNKRKEAIFKEAEEEIVELVLNLVKKIIGDEIQQNKNTIISQIKIALEKCTYRNKVTIRVSSEDYPNVLVNKDIIESLVEGISELEIIEDKFLKKGDCIVDTPSGEVNSSIELQIEQLQKAFYFALRNE</sequence>
<feature type="coiled-coil region" evidence="7">
    <location>
        <begin position="58"/>
        <end position="89"/>
    </location>
</feature>
<evidence type="ECO:0000259" key="8">
    <source>
        <dbReference type="Pfam" id="PF02108"/>
    </source>
</evidence>
<keyword evidence="4" id="KW-1005">Bacterial flagellum biogenesis</keyword>
<evidence type="ECO:0000256" key="5">
    <source>
        <dbReference type="ARBA" id="ARBA00022927"/>
    </source>
</evidence>
<dbReference type="PANTHER" id="PTHR34982:SF1">
    <property type="entry name" value="FLAGELLAR ASSEMBLY PROTEIN FLIH"/>
    <property type="match status" value="1"/>
</dbReference>
<reference evidence="9 10" key="1">
    <citation type="submission" date="2016-11" db="EMBL/GenBank/DDBJ databases">
        <authorList>
            <person name="Jaros S."/>
            <person name="Januszkiewicz K."/>
            <person name="Wedrychowicz H."/>
        </authorList>
    </citation>
    <scope>NUCLEOTIDE SEQUENCE [LARGE SCALE GENOMIC DNA]</scope>
    <source>
        <strain evidence="9 10">DSM 19022</strain>
    </source>
</reference>
<dbReference type="Proteomes" id="UP000184442">
    <property type="component" value="Unassembled WGS sequence"/>
</dbReference>
<dbReference type="InterPro" id="IPR018035">
    <property type="entry name" value="Flagellar_FliH/T3SS_HrpE"/>
</dbReference>
<dbReference type="EMBL" id="FQZS01000014">
    <property type="protein sequence ID" value="SHJ05590.1"/>
    <property type="molecule type" value="Genomic_DNA"/>
</dbReference>
<dbReference type="OrthoDB" id="2375163at2"/>
<evidence type="ECO:0000256" key="1">
    <source>
        <dbReference type="ARBA" id="ARBA00003041"/>
    </source>
</evidence>
<comment type="function">
    <text evidence="1">Needed for flagellar regrowth and assembly.</text>
</comment>
<dbReference type="GO" id="GO:0015031">
    <property type="term" value="P:protein transport"/>
    <property type="evidence" value="ECO:0007669"/>
    <property type="project" value="UniProtKB-KW"/>
</dbReference>
<protein>
    <submittedName>
        <fullName evidence="9">Flagellar assembly protein FliH</fullName>
    </submittedName>
</protein>
<evidence type="ECO:0000313" key="9">
    <source>
        <dbReference type="EMBL" id="SHJ05590.1"/>
    </source>
</evidence>
<keyword evidence="9" id="KW-0969">Cilium</keyword>
<keyword evidence="9" id="KW-0282">Flagellum</keyword>
<keyword evidence="6" id="KW-1006">Bacterial flagellum protein export</keyword>
<comment type="similarity">
    <text evidence="2">Belongs to the FliH family.</text>
</comment>
<evidence type="ECO:0000256" key="6">
    <source>
        <dbReference type="ARBA" id="ARBA00023225"/>
    </source>
</evidence>
<dbReference type="InterPro" id="IPR051472">
    <property type="entry name" value="T3SS_Stator/FliH"/>
</dbReference>
<dbReference type="GO" id="GO:0044781">
    <property type="term" value="P:bacterial-type flagellum organization"/>
    <property type="evidence" value="ECO:0007669"/>
    <property type="project" value="UniProtKB-KW"/>
</dbReference>
<dbReference type="Pfam" id="PF02108">
    <property type="entry name" value="FliH"/>
    <property type="match status" value="1"/>
</dbReference>